<evidence type="ECO:0000259" key="4">
    <source>
        <dbReference type="PROSITE" id="PS51898"/>
    </source>
</evidence>
<dbReference type="GO" id="GO:0015074">
    <property type="term" value="P:DNA integration"/>
    <property type="evidence" value="ECO:0007669"/>
    <property type="project" value="UniProtKB-KW"/>
</dbReference>
<dbReference type="GO" id="GO:0003677">
    <property type="term" value="F:DNA binding"/>
    <property type="evidence" value="ECO:0007669"/>
    <property type="project" value="InterPro"/>
</dbReference>
<evidence type="ECO:0000313" key="5">
    <source>
        <dbReference type="EMBL" id="KAF1685867.1"/>
    </source>
</evidence>
<dbReference type="GO" id="GO:0006310">
    <property type="term" value="P:DNA recombination"/>
    <property type="evidence" value="ECO:0007669"/>
    <property type="project" value="UniProtKB-KW"/>
</dbReference>
<protein>
    <recommendedName>
        <fullName evidence="4">Tyr recombinase domain-containing protein</fullName>
    </recommendedName>
</protein>
<evidence type="ECO:0000256" key="2">
    <source>
        <dbReference type="ARBA" id="ARBA00023172"/>
    </source>
</evidence>
<name>A0A7V8K6P4_9GAMM</name>
<feature type="domain" description="Tyr recombinase" evidence="4">
    <location>
        <begin position="267"/>
        <end position="493"/>
    </location>
</feature>
<reference evidence="5 6" key="1">
    <citation type="submission" date="2017-10" db="EMBL/GenBank/DDBJ databases">
        <title>Whole genome sequencing of Pseudoxanthomonas broegbernensis DSM 12573(T).</title>
        <authorList>
            <person name="Kumar S."/>
            <person name="Bansal K."/>
            <person name="Kaur A."/>
            <person name="Patil P."/>
            <person name="Sharma S."/>
            <person name="Patil P.B."/>
        </authorList>
    </citation>
    <scope>NUCLEOTIDE SEQUENCE [LARGE SCALE GENOMIC DNA]</scope>
    <source>
        <strain evidence="5 6">DSM 12573</strain>
    </source>
</reference>
<dbReference type="PANTHER" id="PTHR30349:SF64">
    <property type="entry name" value="PROPHAGE INTEGRASE INTD-RELATED"/>
    <property type="match status" value="1"/>
</dbReference>
<keyword evidence="6" id="KW-1185">Reference proteome</keyword>
<organism evidence="5 6">
    <name type="scientific">Pseudoxanthomonas broegbernensis</name>
    <dbReference type="NCBI Taxonomy" id="83619"/>
    <lineage>
        <taxon>Bacteria</taxon>
        <taxon>Pseudomonadati</taxon>
        <taxon>Pseudomonadota</taxon>
        <taxon>Gammaproteobacteria</taxon>
        <taxon>Lysobacterales</taxon>
        <taxon>Lysobacteraceae</taxon>
        <taxon>Pseudoxanthomonas</taxon>
    </lineage>
</organism>
<feature type="region of interest" description="Disordered" evidence="3">
    <location>
        <begin position="485"/>
        <end position="512"/>
    </location>
</feature>
<dbReference type="PANTHER" id="PTHR30349">
    <property type="entry name" value="PHAGE INTEGRASE-RELATED"/>
    <property type="match status" value="1"/>
</dbReference>
<feature type="region of interest" description="Disordered" evidence="3">
    <location>
        <begin position="392"/>
        <end position="415"/>
    </location>
</feature>
<gene>
    <name evidence="5" type="ORF">B1992_10355</name>
</gene>
<dbReference type="EMBL" id="MWIP01000010">
    <property type="protein sequence ID" value="KAF1685867.1"/>
    <property type="molecule type" value="Genomic_DNA"/>
</dbReference>
<evidence type="ECO:0000256" key="1">
    <source>
        <dbReference type="ARBA" id="ARBA00022908"/>
    </source>
</evidence>
<evidence type="ECO:0000256" key="3">
    <source>
        <dbReference type="SAM" id="MobiDB-lite"/>
    </source>
</evidence>
<dbReference type="RefSeq" id="WP_162311425.1">
    <property type="nucleotide sequence ID" value="NZ_JACHGU010000001.1"/>
</dbReference>
<dbReference type="InterPro" id="IPR050090">
    <property type="entry name" value="Tyrosine_recombinase_XerCD"/>
</dbReference>
<dbReference type="InterPro" id="IPR011010">
    <property type="entry name" value="DNA_brk_join_enz"/>
</dbReference>
<dbReference type="PROSITE" id="PS51898">
    <property type="entry name" value="TYR_RECOMBINASE"/>
    <property type="match status" value="1"/>
</dbReference>
<keyword evidence="1" id="KW-0229">DNA integration</keyword>
<accession>A0A7V8K6P4</accession>
<dbReference type="InterPro" id="IPR002104">
    <property type="entry name" value="Integrase_catalytic"/>
</dbReference>
<dbReference type="Gene3D" id="1.10.443.10">
    <property type="entry name" value="Intergrase catalytic core"/>
    <property type="match status" value="1"/>
</dbReference>
<dbReference type="Pfam" id="PF00589">
    <property type="entry name" value="Phage_integrase"/>
    <property type="match status" value="1"/>
</dbReference>
<sequence>MSAVKKQGKQSAKKEKTRTVARNITERHIGTSRPYFEVRIRLGGRKAKPAEKRAGTIRKIFPYIPDTTSAKKLGKGKDRAGALADAKAFAGQKQQFLHYFDKPPEYVASQWILRDMLNAWVREACELHDAQGNPLPEGSLEPRKGAIQDAGQIRNLILRADEVAVSSNRPSVMDKKVSDLGMDDFVNPQYGLLPVLRGRKIKPTPEEVDRAKEVGETPAPRYKPAAAGTKRRILALLGCVWNHATLYWGMKKERPWQGYEIKSTSKPMTRALTRAEYEAVENAMSLLDTATWAGIQFLRWSGARKGEIAKLRWEHFTWPTAENGLKYPQVVFVGTKTPKRGAYRERTIQVLPIVEPILRRLYDPWYDLDQTPKEFQGKPWRYYVAKEKKLKGKKRPKLEPPPPTEGIVFPAPTNPSKPISGSTLYQAFVRAVKRAEVPHARLHDLRHTRTTEISAILPQGQAMEITGHSDVRTFARYTHLDPSTGARLEAADKDATTQRKSSTGKAKAAPKGAKELAALVKSMSKADRTALLTTLQILDDA</sequence>
<dbReference type="AlphaFoldDB" id="A0A7V8K6P4"/>
<dbReference type="InterPro" id="IPR013762">
    <property type="entry name" value="Integrase-like_cat_sf"/>
</dbReference>
<dbReference type="Proteomes" id="UP000462066">
    <property type="component" value="Unassembled WGS sequence"/>
</dbReference>
<keyword evidence="2" id="KW-0233">DNA recombination</keyword>
<proteinExistence type="predicted"/>
<dbReference type="SUPFAM" id="SSF56349">
    <property type="entry name" value="DNA breaking-rejoining enzymes"/>
    <property type="match status" value="1"/>
</dbReference>
<comment type="caution">
    <text evidence="5">The sequence shown here is derived from an EMBL/GenBank/DDBJ whole genome shotgun (WGS) entry which is preliminary data.</text>
</comment>
<evidence type="ECO:0000313" key="6">
    <source>
        <dbReference type="Proteomes" id="UP000462066"/>
    </source>
</evidence>